<dbReference type="EMBL" id="JBHSBU010000001">
    <property type="protein sequence ID" value="MFC4160729.1"/>
    <property type="molecule type" value="Genomic_DNA"/>
</dbReference>
<reference evidence="2" key="1">
    <citation type="journal article" date="2019" name="Int. J. Syst. Evol. Microbiol.">
        <title>The Global Catalogue of Microorganisms (GCM) 10K type strain sequencing project: providing services to taxonomists for standard genome sequencing and annotation.</title>
        <authorList>
            <consortium name="The Broad Institute Genomics Platform"/>
            <consortium name="The Broad Institute Genome Sequencing Center for Infectious Disease"/>
            <person name="Wu L."/>
            <person name="Ma J."/>
        </authorList>
    </citation>
    <scope>NUCLEOTIDE SEQUENCE [LARGE SCALE GENOMIC DNA]</scope>
    <source>
        <strain evidence="2">LMG 29894</strain>
    </source>
</reference>
<name>A0ABV8MRM5_9NEIS</name>
<evidence type="ECO:0000313" key="1">
    <source>
        <dbReference type="EMBL" id="MFC4160729.1"/>
    </source>
</evidence>
<comment type="caution">
    <text evidence="1">The sequence shown here is derived from an EMBL/GenBank/DDBJ whole genome shotgun (WGS) entry which is preliminary data.</text>
</comment>
<protein>
    <submittedName>
        <fullName evidence="1">Uncharacterized protein</fullName>
    </submittedName>
</protein>
<organism evidence="1 2">
    <name type="scientific">Chitinimonas lacunae</name>
    <dbReference type="NCBI Taxonomy" id="1963018"/>
    <lineage>
        <taxon>Bacteria</taxon>
        <taxon>Pseudomonadati</taxon>
        <taxon>Pseudomonadota</taxon>
        <taxon>Betaproteobacteria</taxon>
        <taxon>Neisseriales</taxon>
        <taxon>Chitinibacteraceae</taxon>
        <taxon>Chitinimonas</taxon>
    </lineage>
</organism>
<evidence type="ECO:0000313" key="2">
    <source>
        <dbReference type="Proteomes" id="UP001595791"/>
    </source>
</evidence>
<dbReference type="RefSeq" id="WP_378165874.1">
    <property type="nucleotide sequence ID" value="NZ_JBHSBU010000001.1"/>
</dbReference>
<dbReference type="Proteomes" id="UP001595791">
    <property type="component" value="Unassembled WGS sequence"/>
</dbReference>
<sequence length="85" mass="9511">MAESPVSGHYTDEPIAHVTRAWALANSLIGESFERFQRLSDDIQHNLLDLIRSELDQAKAALEAEAAGTFRLRFMLSDEAPQSRP</sequence>
<keyword evidence="2" id="KW-1185">Reference proteome</keyword>
<gene>
    <name evidence="1" type="ORF">ACFOW7_15420</name>
</gene>
<proteinExistence type="predicted"/>
<accession>A0ABV8MRM5</accession>